<dbReference type="InterPro" id="IPR050083">
    <property type="entry name" value="HtpX_protease"/>
</dbReference>
<evidence type="ECO:0000259" key="12">
    <source>
        <dbReference type="Pfam" id="PF01435"/>
    </source>
</evidence>
<feature type="transmembrane region" description="Helical" evidence="11">
    <location>
        <begin position="141"/>
        <end position="163"/>
    </location>
</feature>
<keyword evidence="1" id="KW-1003">Cell membrane</keyword>
<dbReference type="AlphaFoldDB" id="A0A1W6AIQ3"/>
<dbReference type="Pfam" id="PF01435">
    <property type="entry name" value="Peptidase_M48"/>
    <property type="match status" value="1"/>
</dbReference>
<name>A0A1W6AIQ3_BACMY</name>
<keyword evidence="4" id="KW-0479">Metal-binding</keyword>
<comment type="cofactor">
    <cofactor evidence="10">
        <name>Zn(2+)</name>
        <dbReference type="ChEBI" id="CHEBI:29105"/>
    </cofactor>
    <text evidence="10">Binds 1 zinc ion per subunit.</text>
</comment>
<dbReference type="RefSeq" id="WP_085313425.1">
    <property type="nucleotide sequence ID" value="NZ_CP020745.1"/>
</dbReference>
<keyword evidence="2 10" id="KW-0645">Protease</keyword>
<feature type="transmembrane region" description="Helical" evidence="11">
    <location>
        <begin position="34"/>
        <end position="55"/>
    </location>
</feature>
<organism evidence="13 14">
    <name type="scientific">Bacillus mycoides</name>
    <dbReference type="NCBI Taxonomy" id="1405"/>
    <lineage>
        <taxon>Bacteria</taxon>
        <taxon>Bacillati</taxon>
        <taxon>Bacillota</taxon>
        <taxon>Bacilli</taxon>
        <taxon>Bacillales</taxon>
        <taxon>Bacillaceae</taxon>
        <taxon>Bacillus</taxon>
        <taxon>Bacillus cereus group</taxon>
    </lineage>
</organism>
<evidence type="ECO:0000256" key="5">
    <source>
        <dbReference type="ARBA" id="ARBA00022801"/>
    </source>
</evidence>
<evidence type="ECO:0000256" key="11">
    <source>
        <dbReference type="SAM" id="Phobius"/>
    </source>
</evidence>
<evidence type="ECO:0000256" key="10">
    <source>
        <dbReference type="RuleBase" id="RU003983"/>
    </source>
</evidence>
<geneLocation type="plasmid" evidence="13 14">
    <name>unnamed2</name>
</geneLocation>
<evidence type="ECO:0000256" key="7">
    <source>
        <dbReference type="ARBA" id="ARBA00022989"/>
    </source>
</evidence>
<evidence type="ECO:0000313" key="13">
    <source>
        <dbReference type="EMBL" id="ARJ25700.1"/>
    </source>
</evidence>
<evidence type="ECO:0000256" key="6">
    <source>
        <dbReference type="ARBA" id="ARBA00022833"/>
    </source>
</evidence>
<dbReference type="PANTHER" id="PTHR43221:SF2">
    <property type="entry name" value="PROTEASE HTPX HOMOLOG"/>
    <property type="match status" value="1"/>
</dbReference>
<keyword evidence="9 11" id="KW-0472">Membrane</keyword>
<proteinExistence type="inferred from homology"/>
<reference evidence="13 14" key="1">
    <citation type="submission" date="2017-04" db="EMBL/GenBank/DDBJ databases">
        <title>The Characteristic of a Fine Plant Growth-Promoting Rhizobacteria Bacillus mycoides Gnyt1 and its Whole Genome Sequencing Analysis.</title>
        <authorList>
            <person name="Li J.H."/>
            <person name="Yao T."/>
        </authorList>
    </citation>
    <scope>NUCLEOTIDE SEQUENCE [LARGE SCALE GENOMIC DNA]</scope>
    <source>
        <strain evidence="13 14">Gnyt1</strain>
        <plasmid evidence="14">Plasmid unnamed2</plasmid>
    </source>
</reference>
<protein>
    <recommendedName>
        <fullName evidence="12">Peptidase M48 domain-containing protein</fullName>
    </recommendedName>
</protein>
<comment type="similarity">
    <text evidence="10">Belongs to the peptidase M48 family.</text>
</comment>
<evidence type="ECO:0000256" key="8">
    <source>
        <dbReference type="ARBA" id="ARBA00023049"/>
    </source>
</evidence>
<dbReference type="PANTHER" id="PTHR43221">
    <property type="entry name" value="PROTEASE HTPX"/>
    <property type="match status" value="1"/>
</dbReference>
<accession>A0A1W6AIQ3</accession>
<evidence type="ECO:0000313" key="14">
    <source>
        <dbReference type="Proteomes" id="UP000192932"/>
    </source>
</evidence>
<dbReference type="GO" id="GO:0046872">
    <property type="term" value="F:metal ion binding"/>
    <property type="evidence" value="ECO:0007669"/>
    <property type="project" value="UniProtKB-KW"/>
</dbReference>
<keyword evidence="5 10" id="KW-0378">Hydrolase</keyword>
<keyword evidence="13" id="KW-0614">Plasmid</keyword>
<keyword evidence="7 11" id="KW-1133">Transmembrane helix</keyword>
<sequence>MGLLRIISTCLLIFTLLLKFNVIPYNFDSGTVQYLLNGSLLLFSFGVIVPIISLLKFKKMNAQKDVEYLKNILLEIDKESVIDIFLTKSSLVKGAVVLYIKSKPTIIVHHSLINKLSKEQLKFVIAHEYCHVLNNHLIKNVLSLAFALAGVPLLLLIVSPLLFKINVLWIALSIIIVIYIGLIILHFMFSQRREYIADQYATNIVGNEISLSTLKCLKDNYLVSEKSYNMFETHPSLKSRMEKVSEKK</sequence>
<dbReference type="Proteomes" id="UP000192932">
    <property type="component" value="Plasmid unnamed2"/>
</dbReference>
<evidence type="ECO:0000256" key="3">
    <source>
        <dbReference type="ARBA" id="ARBA00022692"/>
    </source>
</evidence>
<feature type="domain" description="Peptidase M48" evidence="12">
    <location>
        <begin position="101"/>
        <end position="246"/>
    </location>
</feature>
<evidence type="ECO:0000256" key="4">
    <source>
        <dbReference type="ARBA" id="ARBA00022723"/>
    </source>
</evidence>
<feature type="transmembrane region" description="Helical" evidence="11">
    <location>
        <begin position="169"/>
        <end position="189"/>
    </location>
</feature>
<evidence type="ECO:0000256" key="2">
    <source>
        <dbReference type="ARBA" id="ARBA00022670"/>
    </source>
</evidence>
<gene>
    <name evidence="13" type="ORF">B7492_32225</name>
</gene>
<keyword evidence="3 11" id="KW-0812">Transmembrane</keyword>
<evidence type="ECO:0000256" key="1">
    <source>
        <dbReference type="ARBA" id="ARBA00022475"/>
    </source>
</evidence>
<evidence type="ECO:0000256" key="9">
    <source>
        <dbReference type="ARBA" id="ARBA00023136"/>
    </source>
</evidence>
<dbReference type="InterPro" id="IPR001915">
    <property type="entry name" value="Peptidase_M48"/>
</dbReference>
<dbReference type="EMBL" id="CP020745">
    <property type="protein sequence ID" value="ARJ25700.1"/>
    <property type="molecule type" value="Genomic_DNA"/>
</dbReference>
<keyword evidence="6 10" id="KW-0862">Zinc</keyword>
<dbReference type="Gene3D" id="3.30.2010.10">
    <property type="entry name" value="Metalloproteases ('zincins'), catalytic domain"/>
    <property type="match status" value="1"/>
</dbReference>
<dbReference type="GO" id="GO:0006508">
    <property type="term" value="P:proteolysis"/>
    <property type="evidence" value="ECO:0007669"/>
    <property type="project" value="UniProtKB-KW"/>
</dbReference>
<keyword evidence="8 10" id="KW-0482">Metalloprotease</keyword>
<dbReference type="GO" id="GO:0004222">
    <property type="term" value="F:metalloendopeptidase activity"/>
    <property type="evidence" value="ECO:0007669"/>
    <property type="project" value="InterPro"/>
</dbReference>